<comment type="cofactor">
    <cofactor evidence="1">
        <name>Mg(2+)</name>
        <dbReference type="ChEBI" id="CHEBI:18420"/>
    </cofactor>
</comment>
<dbReference type="InterPro" id="IPR013815">
    <property type="entry name" value="ATP_grasp_subdomain_1"/>
</dbReference>
<accession>A0ABW4UU43</accession>
<dbReference type="Pfam" id="PF08443">
    <property type="entry name" value="RimK"/>
    <property type="match status" value="1"/>
</dbReference>
<dbReference type="NCBIfam" id="TIGR02144">
    <property type="entry name" value="LysX_arch"/>
    <property type="match status" value="1"/>
</dbReference>
<dbReference type="Gene3D" id="3.30.470.20">
    <property type="entry name" value="ATP-grasp fold, B domain"/>
    <property type="match status" value="1"/>
</dbReference>
<dbReference type="RefSeq" id="WP_204823700.1">
    <property type="nucleotide sequence ID" value="NZ_JBHUGF010000010.1"/>
</dbReference>
<evidence type="ECO:0000256" key="2">
    <source>
        <dbReference type="ARBA" id="ARBA00006239"/>
    </source>
</evidence>
<evidence type="ECO:0000256" key="8">
    <source>
        <dbReference type="ARBA" id="ARBA00022842"/>
    </source>
</evidence>
<keyword evidence="6 10" id="KW-0547">Nucleotide-binding</keyword>
<dbReference type="Pfam" id="PF22626">
    <property type="entry name" value="LysX_preATP_grasp"/>
    <property type="match status" value="1"/>
</dbReference>
<evidence type="ECO:0000256" key="9">
    <source>
        <dbReference type="ARBA" id="ARBA00029440"/>
    </source>
</evidence>
<dbReference type="SUPFAM" id="SSF56059">
    <property type="entry name" value="Glutathione synthetase ATP-binding domain-like"/>
    <property type="match status" value="1"/>
</dbReference>
<dbReference type="SUPFAM" id="SSF52440">
    <property type="entry name" value="PreATP-grasp domain"/>
    <property type="match status" value="1"/>
</dbReference>
<dbReference type="Gene3D" id="3.30.1490.20">
    <property type="entry name" value="ATP-grasp fold, A domain"/>
    <property type="match status" value="1"/>
</dbReference>
<evidence type="ECO:0000256" key="1">
    <source>
        <dbReference type="ARBA" id="ARBA00001946"/>
    </source>
</evidence>
<evidence type="ECO:0000259" key="11">
    <source>
        <dbReference type="PROSITE" id="PS50975"/>
    </source>
</evidence>
<dbReference type="Proteomes" id="UP001597403">
    <property type="component" value="Unassembled WGS sequence"/>
</dbReference>
<dbReference type="EMBL" id="JBHUGF010000010">
    <property type="protein sequence ID" value="MFD1989985.1"/>
    <property type="molecule type" value="Genomic_DNA"/>
</dbReference>
<evidence type="ECO:0000313" key="12">
    <source>
        <dbReference type="EMBL" id="MFD1989985.1"/>
    </source>
</evidence>
<evidence type="ECO:0000256" key="6">
    <source>
        <dbReference type="ARBA" id="ARBA00022741"/>
    </source>
</evidence>
<dbReference type="InterPro" id="IPR013651">
    <property type="entry name" value="ATP-grasp_RimK-type"/>
</dbReference>
<dbReference type="NCBIfam" id="TIGR00768">
    <property type="entry name" value="rimK_fam"/>
    <property type="match status" value="1"/>
</dbReference>
<name>A0ABW4UU43_9BACL</name>
<dbReference type="InterPro" id="IPR054562">
    <property type="entry name" value="LysX/ArgX_preATP_grasp"/>
</dbReference>
<dbReference type="Gene3D" id="3.40.50.20">
    <property type="match status" value="1"/>
</dbReference>
<dbReference type="InterPro" id="IPR004666">
    <property type="entry name" value="Rp_bS6_RimK/Lys_biosynth_LsyX"/>
</dbReference>
<keyword evidence="13" id="KW-1185">Reference proteome</keyword>
<keyword evidence="4" id="KW-0028">Amino-acid biosynthesis</keyword>
<protein>
    <submittedName>
        <fullName evidence="12">Lysine biosynthesis protein LysX</fullName>
    </submittedName>
</protein>
<keyword evidence="7 10" id="KW-0067">ATP-binding</keyword>
<sequence>MEKHKLAICASKIRKEEKDIFLCLEKRKISYDYIDSGKVKFHLYNNHSLSPYRAVLNRCISYYTSLYAMQCFESQGLLTVNHSSIIDLCGDKLKTSVVLSKHNIATPKTAVAFDYDSALELIEEIGYPVVIKPIVGSWGRLLAKISDRYAAESILEHKKVLGSPIHHIFYIQEFMQKPDRDIRILVAGNEIIGSMYRRSNHWITNTARDAIPEACQLTEDMIRLTKACIEVVGEGLLAIDLIENQHGELFVNEINPTMEFKGMEQATDINIADHIVDYLIKVCDS</sequence>
<evidence type="ECO:0000256" key="5">
    <source>
        <dbReference type="ARBA" id="ARBA00022723"/>
    </source>
</evidence>
<keyword evidence="5" id="KW-0479">Metal-binding</keyword>
<evidence type="ECO:0000313" key="13">
    <source>
        <dbReference type="Proteomes" id="UP001597403"/>
    </source>
</evidence>
<gene>
    <name evidence="12" type="primary">lysX</name>
    <name evidence="12" type="ORF">ACFSGI_08445</name>
</gene>
<dbReference type="PROSITE" id="PS50975">
    <property type="entry name" value="ATP_GRASP"/>
    <property type="match status" value="1"/>
</dbReference>
<feature type="domain" description="ATP-grasp" evidence="11">
    <location>
        <begin position="96"/>
        <end position="280"/>
    </location>
</feature>
<evidence type="ECO:0000256" key="10">
    <source>
        <dbReference type="PROSITE-ProRule" id="PRU00409"/>
    </source>
</evidence>
<evidence type="ECO:0000256" key="4">
    <source>
        <dbReference type="ARBA" id="ARBA00022605"/>
    </source>
</evidence>
<organism evidence="12 13">
    <name type="scientific">Paenibacillus nicotianae</name>
    <dbReference type="NCBI Taxonomy" id="1526551"/>
    <lineage>
        <taxon>Bacteria</taxon>
        <taxon>Bacillati</taxon>
        <taxon>Bacillota</taxon>
        <taxon>Bacilli</taxon>
        <taxon>Bacillales</taxon>
        <taxon>Paenibacillaceae</taxon>
        <taxon>Paenibacillus</taxon>
    </lineage>
</organism>
<comment type="caution">
    <text evidence="12">The sequence shown here is derived from an EMBL/GenBank/DDBJ whole genome shotgun (WGS) entry which is preliminary data.</text>
</comment>
<dbReference type="PANTHER" id="PTHR21621">
    <property type="entry name" value="RIBOSOMAL PROTEIN S6 MODIFICATION PROTEIN"/>
    <property type="match status" value="1"/>
</dbReference>
<comment type="pathway">
    <text evidence="9">Amino-acid biosynthesis.</text>
</comment>
<dbReference type="PANTHER" id="PTHR21621:SF0">
    <property type="entry name" value="BETA-CITRYLGLUTAMATE SYNTHASE B-RELATED"/>
    <property type="match status" value="1"/>
</dbReference>
<keyword evidence="8" id="KW-0460">Magnesium</keyword>
<dbReference type="InterPro" id="IPR011870">
    <property type="entry name" value="LysX_arch"/>
</dbReference>
<evidence type="ECO:0000256" key="7">
    <source>
        <dbReference type="ARBA" id="ARBA00022840"/>
    </source>
</evidence>
<keyword evidence="3" id="KW-0436">Ligase</keyword>
<reference evidence="13" key="1">
    <citation type="journal article" date="2019" name="Int. J. Syst. Evol. Microbiol.">
        <title>The Global Catalogue of Microorganisms (GCM) 10K type strain sequencing project: providing services to taxonomists for standard genome sequencing and annotation.</title>
        <authorList>
            <consortium name="The Broad Institute Genomics Platform"/>
            <consortium name="The Broad Institute Genome Sequencing Center for Infectious Disease"/>
            <person name="Wu L."/>
            <person name="Ma J."/>
        </authorList>
    </citation>
    <scope>NUCLEOTIDE SEQUENCE [LARGE SCALE GENOMIC DNA]</scope>
    <source>
        <strain evidence="13">CGMCC 1.15067</strain>
    </source>
</reference>
<comment type="similarity">
    <text evidence="2">Belongs to the RimK family. LysX subfamily.</text>
</comment>
<dbReference type="InterPro" id="IPR016185">
    <property type="entry name" value="PreATP-grasp_dom_sf"/>
</dbReference>
<proteinExistence type="inferred from homology"/>
<evidence type="ECO:0000256" key="3">
    <source>
        <dbReference type="ARBA" id="ARBA00022598"/>
    </source>
</evidence>
<dbReference type="InterPro" id="IPR011761">
    <property type="entry name" value="ATP-grasp"/>
</dbReference>